<proteinExistence type="predicted"/>
<organism evidence="1">
    <name type="scientific">Arundo donax</name>
    <name type="common">Giant reed</name>
    <name type="synonym">Donax arundinaceus</name>
    <dbReference type="NCBI Taxonomy" id="35708"/>
    <lineage>
        <taxon>Eukaryota</taxon>
        <taxon>Viridiplantae</taxon>
        <taxon>Streptophyta</taxon>
        <taxon>Embryophyta</taxon>
        <taxon>Tracheophyta</taxon>
        <taxon>Spermatophyta</taxon>
        <taxon>Magnoliopsida</taxon>
        <taxon>Liliopsida</taxon>
        <taxon>Poales</taxon>
        <taxon>Poaceae</taxon>
        <taxon>PACMAD clade</taxon>
        <taxon>Arundinoideae</taxon>
        <taxon>Arundineae</taxon>
        <taxon>Arundo</taxon>
    </lineage>
</organism>
<protein>
    <submittedName>
        <fullName evidence="1">Uncharacterized protein</fullName>
    </submittedName>
</protein>
<reference evidence="1" key="2">
    <citation type="journal article" date="2015" name="Data Brief">
        <title>Shoot transcriptome of the giant reed, Arundo donax.</title>
        <authorList>
            <person name="Barrero R.A."/>
            <person name="Guerrero F.D."/>
            <person name="Moolhuijzen P."/>
            <person name="Goolsby J.A."/>
            <person name="Tidwell J."/>
            <person name="Bellgard S.E."/>
            <person name="Bellgard M.I."/>
        </authorList>
    </citation>
    <scope>NUCLEOTIDE SEQUENCE</scope>
    <source>
        <tissue evidence="1">Shoot tissue taken approximately 20 cm above the soil surface</tissue>
    </source>
</reference>
<evidence type="ECO:0000313" key="1">
    <source>
        <dbReference type="EMBL" id="JAE31802.1"/>
    </source>
</evidence>
<sequence length="31" mass="3488">MADGRKQQQEVCTRTRSICNQTAAAQVHNKN</sequence>
<name>A0A0A9H4X7_ARUDO</name>
<reference evidence="1" key="1">
    <citation type="submission" date="2014-09" db="EMBL/GenBank/DDBJ databases">
        <authorList>
            <person name="Magalhaes I.L.F."/>
            <person name="Oliveira U."/>
            <person name="Santos F.R."/>
            <person name="Vidigal T.H.D.A."/>
            <person name="Brescovit A.D."/>
            <person name="Santos A.J."/>
        </authorList>
    </citation>
    <scope>NUCLEOTIDE SEQUENCE</scope>
    <source>
        <tissue evidence="1">Shoot tissue taken approximately 20 cm above the soil surface</tissue>
    </source>
</reference>
<dbReference type="AlphaFoldDB" id="A0A0A9H4X7"/>
<dbReference type="EMBL" id="GBRH01166094">
    <property type="protein sequence ID" value="JAE31802.1"/>
    <property type="molecule type" value="Transcribed_RNA"/>
</dbReference>
<accession>A0A0A9H4X7</accession>